<protein>
    <submittedName>
        <fullName evidence="8">Dicer</fullName>
    </submittedName>
</protein>
<keyword evidence="3" id="KW-0378">Hydrolase</keyword>
<dbReference type="STRING" id="1077348.A0A2G8SSK4"/>
<evidence type="ECO:0000256" key="2">
    <source>
        <dbReference type="ARBA" id="ARBA00022741"/>
    </source>
</evidence>
<keyword evidence="2" id="KW-0547">Nucleotide-binding</keyword>
<feature type="domain" description="RNase III" evidence="7">
    <location>
        <begin position="1182"/>
        <end position="1275"/>
    </location>
</feature>
<dbReference type="InterPro" id="IPR036389">
    <property type="entry name" value="RNase_III_sf"/>
</dbReference>
<dbReference type="Gene3D" id="3.30.160.380">
    <property type="entry name" value="Dicer dimerisation domain"/>
    <property type="match status" value="1"/>
</dbReference>
<dbReference type="CDD" id="cd00593">
    <property type="entry name" value="RIBOc"/>
    <property type="match status" value="2"/>
</dbReference>
<dbReference type="PROSITE" id="PS00517">
    <property type="entry name" value="RNASE_3_1"/>
    <property type="match status" value="1"/>
</dbReference>
<sequence>MNVVAGPPPKKRKTTSPLLSGTNGLPRPMITSEDIFAQLEQGNGDYLTFLRAGFVDLVVLSVIAVVENHEEKMSLLQQALGQCTVAQQSMSANGPRSHRVVLFIVDDNQSIGQYSKELEELDFSVGSYTVSMHSSGVNRWPDVIYNDIVVVAANMLLDSLSDGSLKLSQAHLLVVSDAQRVVPMVTPHPVLRMMTDFYGKTPEIPKLLALLTSSSDRWASLDLAWLEIPWRAQSFFLATKTADSWVGPIELVMEFDSSAPAPSEPSMSAVVRKADPEGLLVRPRHYRRARRVFAQLGSFAANAWWRDTLEKLLAAPTSSEGKAALVQAGLGIVKDHGAMDKLQITLNSPVSNVTPKFSKLLQVLQPCSSYGDHFRGILFVQDRVVAQALPGLLQATESQLPFIRAFAPNCKVKSGSDSSLGSRSFDLFDDQLSYAYSHLHSRGQHSHIVHMVERGNNEQRRILIRLQNVDSELRAWMVSLAHGSHDAPPKSIHVGLNSYQSDSEGEDEDHVVDAVTSARLDRSTAVPALYRFAVQIHALPGAEDEKVSLSLETEEREGAPAFRYIVSFPRCTMLQIFTGGFCSTPWEARRDACYQACKKLIRVGIMDHRCFPQSQRFPQDHSSSVGTNSVASQDVKTANTSATTHGYPRKFPDFWKNTQSEPATTLYPTVVAPDNMGGDVHSPILLLARAPIPHIPEFTLFFSGLRTTIRFFQAAPIEVTEPRLKALHEYTLRVARSLTNKPLECPPESLLCYFAPLDSSWHSNLSAHWPLLSVEEHILWDAVQLAADYFAIGLLDGNVSVDDRANDAIVLDRQVEFTMRYYVVKVRHDLTPLSKADDSPREDGYDNFLEYCKARCKEFQGLEDVNQPMIEVNVVPGIVNNLHPTSAPPTPPAKLPLKYLIPELCQKFTIPASTFRTLWLIPSIMTKLESYLLVKELNARLFENTVLEQQLLTALSTPAAYTEINYERLEFLGDSFLKVVASNFYYATMPASGAGDLHHARKSLIANRVLPEGATHAGVPSYIQHKRFVAKLWHPPMATANRVAQQVKCKDVDGNAEMKTDPTEKKDKGKRSKKQRQLDEQNTIWMGEKVSAHHRNEKVIADVVEAILAAAFLSGGHEVALQAARKVRLPIPNIAQWSDYARLAAERAAQAQPATMRALPPSTSVEAIEIILGSKFNRPELLGQALSAMVSNETLAAFCVHVGLQQYIHMESKELTAAIQKYMDFLGELRKKEYDFAERENRLPGQYWLDMPMEPPKCLSDVVESLIGALYVSDNFFEMGVGHFFETVFKPFLEAHVRLQTLSANPKITLLELLQAEGCQNNAVVKRPQTRQNMPVEMDVFIHGKIIASAIDSSAVIATRKVSLAALDTLTHDPELLARMCDCRSSTSSSTKGQGAKVPVAKGDTSLEEETEVAEIEAAMEAHGGSTD</sequence>
<feature type="compositionally biased region" description="Basic and acidic residues" evidence="6">
    <location>
        <begin position="1049"/>
        <end position="1067"/>
    </location>
</feature>
<dbReference type="PANTHER" id="PTHR14950">
    <property type="entry name" value="DICER-RELATED"/>
    <property type="match status" value="1"/>
</dbReference>
<dbReference type="Pfam" id="PF03368">
    <property type="entry name" value="Dicer_dimer"/>
    <property type="match status" value="1"/>
</dbReference>
<feature type="region of interest" description="Disordered" evidence="6">
    <location>
        <begin position="1049"/>
        <end position="1081"/>
    </location>
</feature>
<gene>
    <name evidence="8" type="ORF">GSI_00423</name>
</gene>
<feature type="region of interest" description="Disordered" evidence="6">
    <location>
        <begin position="1385"/>
        <end position="1407"/>
    </location>
</feature>
<dbReference type="InterPro" id="IPR027417">
    <property type="entry name" value="P-loop_NTPase"/>
</dbReference>
<evidence type="ECO:0000313" key="9">
    <source>
        <dbReference type="Proteomes" id="UP000230002"/>
    </source>
</evidence>
<evidence type="ECO:0000313" key="8">
    <source>
        <dbReference type="EMBL" id="PIL36734.1"/>
    </source>
</evidence>
<dbReference type="GO" id="GO:0006396">
    <property type="term" value="P:RNA processing"/>
    <property type="evidence" value="ECO:0007669"/>
    <property type="project" value="InterPro"/>
</dbReference>
<evidence type="ECO:0000256" key="5">
    <source>
        <dbReference type="ARBA" id="ARBA00022840"/>
    </source>
</evidence>
<feature type="region of interest" description="Disordered" evidence="6">
    <location>
        <begin position="1"/>
        <end position="25"/>
    </location>
</feature>
<dbReference type="InterPro" id="IPR038248">
    <property type="entry name" value="Dicer_dimer_sf"/>
</dbReference>
<dbReference type="PANTHER" id="PTHR14950:SF37">
    <property type="entry name" value="ENDORIBONUCLEASE DICER"/>
    <property type="match status" value="1"/>
</dbReference>
<reference evidence="8 9" key="1">
    <citation type="journal article" date="2015" name="Sci. Rep.">
        <title>Chromosome-level genome map provides insights into diverse defense mechanisms in the medicinal fungus Ganoderma sinense.</title>
        <authorList>
            <person name="Zhu Y."/>
            <person name="Xu J."/>
            <person name="Sun C."/>
            <person name="Zhou S."/>
            <person name="Xu H."/>
            <person name="Nelson D.R."/>
            <person name="Qian J."/>
            <person name="Song J."/>
            <person name="Luo H."/>
            <person name="Xiang L."/>
            <person name="Li Y."/>
            <person name="Xu Z."/>
            <person name="Ji A."/>
            <person name="Wang L."/>
            <person name="Lu S."/>
            <person name="Hayward A."/>
            <person name="Sun W."/>
            <person name="Li X."/>
            <person name="Schwartz D.C."/>
            <person name="Wang Y."/>
            <person name="Chen S."/>
        </authorList>
    </citation>
    <scope>NUCLEOTIDE SEQUENCE [LARGE SCALE GENOMIC DNA]</scope>
    <source>
        <strain evidence="8 9">ZZ0214-1</strain>
    </source>
</reference>
<dbReference type="GO" id="GO:0004386">
    <property type="term" value="F:helicase activity"/>
    <property type="evidence" value="ECO:0007669"/>
    <property type="project" value="UniProtKB-KW"/>
</dbReference>
<dbReference type="EMBL" id="AYKW01000001">
    <property type="protein sequence ID" value="PIL36734.1"/>
    <property type="molecule type" value="Genomic_DNA"/>
</dbReference>
<keyword evidence="1" id="KW-0677">Repeat</keyword>
<keyword evidence="4" id="KW-0347">Helicase</keyword>
<evidence type="ECO:0000256" key="1">
    <source>
        <dbReference type="ARBA" id="ARBA00022737"/>
    </source>
</evidence>
<dbReference type="PROSITE" id="PS50142">
    <property type="entry name" value="RNASE_3_2"/>
    <property type="match status" value="2"/>
</dbReference>
<dbReference type="Gene3D" id="2.170.260.10">
    <property type="entry name" value="paz domain"/>
    <property type="match status" value="1"/>
</dbReference>
<proteinExistence type="predicted"/>
<accession>A0A2G8SSK4</accession>
<dbReference type="SUPFAM" id="SSF69065">
    <property type="entry name" value="RNase III domain-like"/>
    <property type="match status" value="2"/>
</dbReference>
<keyword evidence="5" id="KW-0067">ATP-binding</keyword>
<dbReference type="Gene3D" id="1.10.1520.10">
    <property type="entry name" value="Ribonuclease III domain"/>
    <property type="match status" value="2"/>
</dbReference>
<organism evidence="8 9">
    <name type="scientific">Ganoderma sinense ZZ0214-1</name>
    <dbReference type="NCBI Taxonomy" id="1077348"/>
    <lineage>
        <taxon>Eukaryota</taxon>
        <taxon>Fungi</taxon>
        <taxon>Dikarya</taxon>
        <taxon>Basidiomycota</taxon>
        <taxon>Agaricomycotina</taxon>
        <taxon>Agaricomycetes</taxon>
        <taxon>Polyporales</taxon>
        <taxon>Polyporaceae</taxon>
        <taxon>Ganoderma</taxon>
    </lineage>
</organism>
<dbReference type="SMART" id="SM00535">
    <property type="entry name" value="RIBOc"/>
    <property type="match status" value="1"/>
</dbReference>
<dbReference type="Proteomes" id="UP000230002">
    <property type="component" value="Unassembled WGS sequence"/>
</dbReference>
<comment type="caution">
    <text evidence="8">The sequence shown here is derived from an EMBL/GenBank/DDBJ whole genome shotgun (WGS) entry which is preliminary data.</text>
</comment>
<evidence type="ECO:0000256" key="6">
    <source>
        <dbReference type="SAM" id="MobiDB-lite"/>
    </source>
</evidence>
<evidence type="ECO:0000259" key="7">
    <source>
        <dbReference type="PROSITE" id="PS50142"/>
    </source>
</evidence>
<evidence type="ECO:0000256" key="4">
    <source>
        <dbReference type="ARBA" id="ARBA00022806"/>
    </source>
</evidence>
<keyword evidence="9" id="KW-1185">Reference proteome</keyword>
<dbReference type="Gene3D" id="3.40.50.300">
    <property type="entry name" value="P-loop containing nucleotide triphosphate hydrolases"/>
    <property type="match status" value="1"/>
</dbReference>
<dbReference type="OrthoDB" id="416741at2759"/>
<dbReference type="Pfam" id="PF00636">
    <property type="entry name" value="Ribonuclease_3"/>
    <property type="match status" value="2"/>
</dbReference>
<dbReference type="GO" id="GO:0004525">
    <property type="term" value="F:ribonuclease III activity"/>
    <property type="evidence" value="ECO:0007669"/>
    <property type="project" value="InterPro"/>
</dbReference>
<evidence type="ECO:0000256" key="3">
    <source>
        <dbReference type="ARBA" id="ARBA00022801"/>
    </source>
</evidence>
<name>A0A2G8SSK4_9APHY</name>
<feature type="domain" description="RNase III" evidence="7">
    <location>
        <begin position="934"/>
        <end position="1116"/>
    </location>
</feature>
<dbReference type="InterPro" id="IPR005034">
    <property type="entry name" value="Dicer_dimerisation"/>
</dbReference>
<dbReference type="GO" id="GO:0005524">
    <property type="term" value="F:ATP binding"/>
    <property type="evidence" value="ECO:0007669"/>
    <property type="project" value="UniProtKB-KW"/>
</dbReference>
<dbReference type="InterPro" id="IPR000999">
    <property type="entry name" value="RNase_III_dom"/>
</dbReference>